<proteinExistence type="predicted"/>
<dbReference type="InterPro" id="IPR031424">
    <property type="entry name" value="QVR-like"/>
</dbReference>
<evidence type="ECO:0008006" key="11">
    <source>
        <dbReference type="Google" id="ProtNLM"/>
    </source>
</evidence>
<dbReference type="Proteomes" id="UP000663881">
    <property type="component" value="Unassembled WGS sequence"/>
</dbReference>
<dbReference type="Proteomes" id="UP000663844">
    <property type="component" value="Unassembled WGS sequence"/>
</dbReference>
<evidence type="ECO:0000313" key="9">
    <source>
        <dbReference type="EMBL" id="CAF3780995.1"/>
    </source>
</evidence>
<reference evidence="5" key="1">
    <citation type="submission" date="2021-02" db="EMBL/GenBank/DDBJ databases">
        <authorList>
            <person name="Nowell W R."/>
        </authorList>
    </citation>
    <scope>NUCLEOTIDE SEQUENCE</scope>
</reference>
<keyword evidence="3" id="KW-0812">Transmembrane</keyword>
<keyword evidence="2" id="KW-0325">Glycoprotein</keyword>
<evidence type="ECO:0000256" key="2">
    <source>
        <dbReference type="ARBA" id="ARBA00023180"/>
    </source>
</evidence>
<dbReference type="EMBL" id="CAJNON010000003">
    <property type="protein sequence ID" value="CAF0740579.1"/>
    <property type="molecule type" value="Genomic_DNA"/>
</dbReference>
<dbReference type="Proteomes" id="UP000663891">
    <property type="component" value="Unassembled WGS sequence"/>
</dbReference>
<dbReference type="GO" id="GO:0030431">
    <property type="term" value="P:sleep"/>
    <property type="evidence" value="ECO:0007669"/>
    <property type="project" value="InterPro"/>
</dbReference>
<feature type="chain" id="PRO_5036409063" description="Protein quiver" evidence="4">
    <location>
        <begin position="32"/>
        <end position="154"/>
    </location>
</feature>
<dbReference type="InterPro" id="IPR050975">
    <property type="entry name" value="Sleep_regulator"/>
</dbReference>
<evidence type="ECO:0000256" key="3">
    <source>
        <dbReference type="SAM" id="Phobius"/>
    </source>
</evidence>
<dbReference type="EMBL" id="CAJNOG010000007">
    <property type="protein sequence ID" value="CAF0735494.1"/>
    <property type="molecule type" value="Genomic_DNA"/>
</dbReference>
<feature type="signal peptide" evidence="4">
    <location>
        <begin position="1"/>
        <end position="31"/>
    </location>
</feature>
<keyword evidence="3" id="KW-0472">Membrane</keyword>
<dbReference type="OrthoDB" id="9991292at2759"/>
<evidence type="ECO:0000313" key="8">
    <source>
        <dbReference type="EMBL" id="CAF3664029.1"/>
    </source>
</evidence>
<keyword evidence="3" id="KW-1133">Transmembrane helix</keyword>
<dbReference type="Pfam" id="PF17064">
    <property type="entry name" value="QVR"/>
    <property type="match status" value="1"/>
</dbReference>
<evidence type="ECO:0000256" key="1">
    <source>
        <dbReference type="ARBA" id="ARBA00022729"/>
    </source>
</evidence>
<dbReference type="Proteomes" id="UP000663845">
    <property type="component" value="Unassembled WGS sequence"/>
</dbReference>
<evidence type="ECO:0000256" key="4">
    <source>
        <dbReference type="SAM" id="SignalP"/>
    </source>
</evidence>
<dbReference type="EMBL" id="CAJOBB010000371">
    <property type="protein sequence ID" value="CAF3664029.1"/>
    <property type="molecule type" value="Genomic_DNA"/>
</dbReference>
<name>A0A813NB15_9BILA</name>
<keyword evidence="1 4" id="KW-0732">Signal</keyword>
<evidence type="ECO:0000313" key="5">
    <source>
        <dbReference type="EMBL" id="CAF0735494.1"/>
    </source>
</evidence>
<evidence type="ECO:0000313" key="7">
    <source>
        <dbReference type="EMBL" id="CAF3581060.1"/>
    </source>
</evidence>
<evidence type="ECO:0000313" key="10">
    <source>
        <dbReference type="Proteomes" id="UP000663845"/>
    </source>
</evidence>
<accession>A0A813NB15</accession>
<feature type="transmembrane region" description="Helical" evidence="3">
    <location>
        <begin position="131"/>
        <end position="149"/>
    </location>
</feature>
<organism evidence="5 10">
    <name type="scientific">Adineta steineri</name>
    <dbReference type="NCBI Taxonomy" id="433720"/>
    <lineage>
        <taxon>Eukaryota</taxon>
        <taxon>Metazoa</taxon>
        <taxon>Spiralia</taxon>
        <taxon>Gnathifera</taxon>
        <taxon>Rotifera</taxon>
        <taxon>Eurotatoria</taxon>
        <taxon>Bdelloidea</taxon>
        <taxon>Adinetida</taxon>
        <taxon>Adinetidae</taxon>
        <taxon>Adineta</taxon>
    </lineage>
</organism>
<dbReference type="Proteomes" id="UP000663868">
    <property type="component" value="Unassembled WGS sequence"/>
</dbReference>
<comment type="caution">
    <text evidence="5">The sequence shown here is derived from an EMBL/GenBank/DDBJ whole genome shotgun (WGS) entry which is preliminary data.</text>
</comment>
<dbReference type="EMBL" id="CAJOAZ010001205">
    <property type="protein sequence ID" value="CAF3780995.1"/>
    <property type="molecule type" value="Genomic_DNA"/>
</dbReference>
<sequence>MKLLSSIYLSIFIHQLRTILVVVAKETCTMAKFVCYHCDSRVDDYCGDPFKVNRANRTVECSDYCVKFFHFDDISTNQTFIRRGCLTDYFLYRLSKIDVCYRHTTGSNFTIGRFCMCAKEMCNRASFDKTTSSYFIILIIFQLIILIGLKRIFS</sequence>
<dbReference type="PANTHER" id="PTHR33562">
    <property type="entry name" value="ATILLA, ISOFORM B-RELATED-RELATED"/>
    <property type="match status" value="1"/>
</dbReference>
<dbReference type="GO" id="GO:0032222">
    <property type="term" value="P:regulation of synaptic transmission, cholinergic"/>
    <property type="evidence" value="ECO:0007669"/>
    <property type="project" value="InterPro"/>
</dbReference>
<dbReference type="EMBL" id="CAJOAY010000196">
    <property type="protein sequence ID" value="CAF3581060.1"/>
    <property type="molecule type" value="Genomic_DNA"/>
</dbReference>
<gene>
    <name evidence="5" type="ORF">JYZ213_LOCUS1522</name>
    <name evidence="8" type="ORF">KXQ929_LOCUS8515</name>
    <name evidence="7" type="ORF">OKA104_LOCUS5607</name>
    <name evidence="9" type="ORF">OXD698_LOCUS17142</name>
    <name evidence="6" type="ORF">VCS650_LOCUS625</name>
</gene>
<protein>
    <recommendedName>
        <fullName evidence="11">Protein quiver</fullName>
    </recommendedName>
</protein>
<dbReference type="AlphaFoldDB" id="A0A813NB15"/>
<evidence type="ECO:0000313" key="6">
    <source>
        <dbReference type="EMBL" id="CAF0740579.1"/>
    </source>
</evidence>